<name>A0ABQ5VYJ4_9RHOB</name>
<dbReference type="InterPro" id="IPR011006">
    <property type="entry name" value="CheY-like_superfamily"/>
</dbReference>
<dbReference type="SMART" id="SM00448">
    <property type="entry name" value="REC"/>
    <property type="match status" value="1"/>
</dbReference>
<reference evidence="8" key="1">
    <citation type="journal article" date="2019" name="Int. J. Syst. Evol. Microbiol.">
        <title>The Global Catalogue of Microorganisms (GCM) 10K type strain sequencing project: providing services to taxonomists for standard genome sequencing and annotation.</title>
        <authorList>
            <consortium name="The Broad Institute Genomics Platform"/>
            <consortium name="The Broad Institute Genome Sequencing Center for Infectious Disease"/>
            <person name="Wu L."/>
            <person name="Ma J."/>
        </authorList>
    </citation>
    <scope>NUCLEOTIDE SEQUENCE [LARGE SCALE GENOMIC DNA]</scope>
    <source>
        <strain evidence="8">NBRC 110140</strain>
    </source>
</reference>
<evidence type="ECO:0000256" key="3">
    <source>
        <dbReference type="ARBA" id="ARBA00023163"/>
    </source>
</evidence>
<dbReference type="InterPro" id="IPR001789">
    <property type="entry name" value="Sig_transdc_resp-reg_receiver"/>
</dbReference>
<dbReference type="CDD" id="cd06170">
    <property type="entry name" value="LuxR_C_like"/>
    <property type="match status" value="1"/>
</dbReference>
<protein>
    <submittedName>
        <fullName evidence="7">DNA-binding response regulator</fullName>
    </submittedName>
</protein>
<keyword evidence="1" id="KW-0805">Transcription regulation</keyword>
<dbReference type="RefSeq" id="WP_284380193.1">
    <property type="nucleotide sequence ID" value="NZ_BSNN01000009.1"/>
</dbReference>
<feature type="domain" description="Response regulatory" evidence="6">
    <location>
        <begin position="7"/>
        <end position="121"/>
    </location>
</feature>
<dbReference type="Pfam" id="PF00196">
    <property type="entry name" value="GerE"/>
    <property type="match status" value="1"/>
</dbReference>
<dbReference type="PANTHER" id="PTHR44688:SF16">
    <property type="entry name" value="DNA-BINDING TRANSCRIPTIONAL ACTIVATOR DEVR_DOSR"/>
    <property type="match status" value="1"/>
</dbReference>
<dbReference type="EMBL" id="BSNN01000009">
    <property type="protein sequence ID" value="GLQ36354.1"/>
    <property type="molecule type" value="Genomic_DNA"/>
</dbReference>
<dbReference type="GO" id="GO:0003677">
    <property type="term" value="F:DNA binding"/>
    <property type="evidence" value="ECO:0007669"/>
    <property type="project" value="UniProtKB-KW"/>
</dbReference>
<evidence type="ECO:0000256" key="1">
    <source>
        <dbReference type="ARBA" id="ARBA00023015"/>
    </source>
</evidence>
<evidence type="ECO:0000259" key="5">
    <source>
        <dbReference type="PROSITE" id="PS50043"/>
    </source>
</evidence>
<keyword evidence="8" id="KW-1185">Reference proteome</keyword>
<feature type="domain" description="HTH luxR-type" evidence="5">
    <location>
        <begin position="137"/>
        <end position="205"/>
    </location>
</feature>
<dbReference type="SUPFAM" id="SSF46894">
    <property type="entry name" value="C-terminal effector domain of the bipartite response regulators"/>
    <property type="match status" value="1"/>
</dbReference>
<keyword evidence="4" id="KW-0597">Phosphoprotein</keyword>
<feature type="modified residue" description="4-aspartylphosphate" evidence="4">
    <location>
        <position position="56"/>
    </location>
</feature>
<dbReference type="InterPro" id="IPR016032">
    <property type="entry name" value="Sig_transdc_resp-reg_C-effctor"/>
</dbReference>
<dbReference type="PROSITE" id="PS50110">
    <property type="entry name" value="RESPONSE_REGULATORY"/>
    <property type="match status" value="1"/>
</dbReference>
<gene>
    <name evidence="7" type="ORF">GCM10007939_26380</name>
</gene>
<dbReference type="Proteomes" id="UP001156694">
    <property type="component" value="Unassembled WGS sequence"/>
</dbReference>
<comment type="caution">
    <text evidence="7">The sequence shown here is derived from an EMBL/GenBank/DDBJ whole genome shotgun (WGS) entry which is preliminary data.</text>
</comment>
<evidence type="ECO:0000256" key="2">
    <source>
        <dbReference type="ARBA" id="ARBA00023125"/>
    </source>
</evidence>
<dbReference type="InterPro" id="IPR000792">
    <property type="entry name" value="Tscrpt_reg_LuxR_C"/>
</dbReference>
<dbReference type="Gene3D" id="3.40.50.2300">
    <property type="match status" value="1"/>
</dbReference>
<sequence length="213" mass="23823">MPDTDLTVYLVDDDADIRTSLSRALHKRNFSVVSFASAAEFLASYDGDTQGCLLLDYGMNDMNGLELQRHLIDAGHHIPIIFITGHGGIAESVTAIKAGAVDFLEKPFRQQTLINCITSAFEQARLYQDSTRQAKIRQDRWARLTDREQEIARLMIANSASISSKDVGRTLDISPRTVDHHRARILEKMHVNSVTELVVIALRYNLVTNDDPA</sequence>
<keyword evidence="2 7" id="KW-0238">DNA-binding</keyword>
<proteinExistence type="predicted"/>
<dbReference type="SMART" id="SM00421">
    <property type="entry name" value="HTH_LUXR"/>
    <property type="match status" value="1"/>
</dbReference>
<dbReference type="CDD" id="cd17537">
    <property type="entry name" value="REC_FixJ"/>
    <property type="match status" value="1"/>
</dbReference>
<dbReference type="PROSITE" id="PS50043">
    <property type="entry name" value="HTH_LUXR_2"/>
    <property type="match status" value="1"/>
</dbReference>
<evidence type="ECO:0000256" key="4">
    <source>
        <dbReference type="PROSITE-ProRule" id="PRU00169"/>
    </source>
</evidence>
<dbReference type="Gene3D" id="1.10.10.10">
    <property type="entry name" value="Winged helix-like DNA-binding domain superfamily/Winged helix DNA-binding domain"/>
    <property type="match status" value="1"/>
</dbReference>
<accession>A0ABQ5VYJ4</accession>
<keyword evidence="3" id="KW-0804">Transcription</keyword>
<dbReference type="InterPro" id="IPR036388">
    <property type="entry name" value="WH-like_DNA-bd_sf"/>
</dbReference>
<organism evidence="7 8">
    <name type="scientific">Amylibacter marinus</name>
    <dbReference type="NCBI Taxonomy" id="1475483"/>
    <lineage>
        <taxon>Bacteria</taxon>
        <taxon>Pseudomonadati</taxon>
        <taxon>Pseudomonadota</taxon>
        <taxon>Alphaproteobacteria</taxon>
        <taxon>Rhodobacterales</taxon>
        <taxon>Paracoccaceae</taxon>
        <taxon>Amylibacter</taxon>
    </lineage>
</organism>
<dbReference type="Pfam" id="PF00072">
    <property type="entry name" value="Response_reg"/>
    <property type="match status" value="1"/>
</dbReference>
<evidence type="ECO:0000259" key="6">
    <source>
        <dbReference type="PROSITE" id="PS50110"/>
    </source>
</evidence>
<dbReference type="PANTHER" id="PTHR44688">
    <property type="entry name" value="DNA-BINDING TRANSCRIPTIONAL ACTIVATOR DEVR_DOSR"/>
    <property type="match status" value="1"/>
</dbReference>
<evidence type="ECO:0000313" key="7">
    <source>
        <dbReference type="EMBL" id="GLQ36354.1"/>
    </source>
</evidence>
<dbReference type="SUPFAM" id="SSF52172">
    <property type="entry name" value="CheY-like"/>
    <property type="match status" value="1"/>
</dbReference>
<evidence type="ECO:0000313" key="8">
    <source>
        <dbReference type="Proteomes" id="UP001156694"/>
    </source>
</evidence>